<evidence type="ECO:0000259" key="9">
    <source>
        <dbReference type="Pfam" id="PF12805"/>
    </source>
</evidence>
<evidence type="ECO:0000259" key="10">
    <source>
        <dbReference type="Pfam" id="PF13515"/>
    </source>
</evidence>
<dbReference type="Pfam" id="PF13515">
    <property type="entry name" value="FUSC_2"/>
    <property type="match status" value="1"/>
</dbReference>
<evidence type="ECO:0000256" key="6">
    <source>
        <dbReference type="ARBA" id="ARBA00043993"/>
    </source>
</evidence>
<dbReference type="RefSeq" id="WP_175114758.1">
    <property type="nucleotide sequence ID" value="NZ_CADIKF010000065.1"/>
</dbReference>
<feature type="transmembrane region" description="Helical" evidence="8">
    <location>
        <begin position="139"/>
        <end position="159"/>
    </location>
</feature>
<evidence type="ECO:0000256" key="4">
    <source>
        <dbReference type="ARBA" id="ARBA00022989"/>
    </source>
</evidence>
<dbReference type="AlphaFoldDB" id="A0A6J5EWJ0"/>
<keyword evidence="4 8" id="KW-1133">Transmembrane helix</keyword>
<feature type="domain" description="Integral membrane bound transporter" evidence="10">
    <location>
        <begin position="414"/>
        <end position="535"/>
    </location>
</feature>
<evidence type="ECO:0000256" key="1">
    <source>
        <dbReference type="ARBA" id="ARBA00004651"/>
    </source>
</evidence>
<reference evidence="11 12" key="1">
    <citation type="submission" date="2020-04" db="EMBL/GenBank/DDBJ databases">
        <authorList>
            <person name="De Canck E."/>
        </authorList>
    </citation>
    <scope>NUCLEOTIDE SEQUENCE [LARGE SCALE GENOMIC DNA]</scope>
    <source>
        <strain evidence="11 12">LMG 29739</strain>
    </source>
</reference>
<evidence type="ECO:0000256" key="5">
    <source>
        <dbReference type="ARBA" id="ARBA00023136"/>
    </source>
</evidence>
<accession>A0A6J5EWJ0</accession>
<comment type="similarity">
    <text evidence="6">Belongs to the YccS/YhfK family.</text>
</comment>
<feature type="compositionally biased region" description="Low complexity" evidence="7">
    <location>
        <begin position="666"/>
        <end position="692"/>
    </location>
</feature>
<gene>
    <name evidence="11" type="ORF">LMG29739_05617</name>
</gene>
<dbReference type="PANTHER" id="PTHR30509">
    <property type="entry name" value="P-HYDROXYBENZOIC ACID EFFLUX PUMP SUBUNIT-RELATED"/>
    <property type="match status" value="1"/>
</dbReference>
<evidence type="ECO:0000256" key="2">
    <source>
        <dbReference type="ARBA" id="ARBA00022475"/>
    </source>
</evidence>
<feature type="transmembrane region" description="Helical" evidence="8">
    <location>
        <begin position="450"/>
        <end position="468"/>
    </location>
</feature>
<evidence type="ECO:0000313" key="11">
    <source>
        <dbReference type="EMBL" id="CAB3769741.1"/>
    </source>
</evidence>
<comment type="subcellular location">
    <subcellularLocation>
        <location evidence="1">Cell membrane</location>
        <topology evidence="1">Multi-pass membrane protein</topology>
    </subcellularLocation>
</comment>
<dbReference type="PANTHER" id="PTHR30509:SF8">
    <property type="entry name" value="INNER MEMBRANE PROTEIN YCCS"/>
    <property type="match status" value="1"/>
</dbReference>
<feature type="compositionally biased region" description="Polar residues" evidence="7">
    <location>
        <begin position="644"/>
        <end position="653"/>
    </location>
</feature>
<feature type="region of interest" description="Disordered" evidence="7">
    <location>
        <begin position="729"/>
        <end position="748"/>
    </location>
</feature>
<organism evidence="11 12">
    <name type="scientific">Paraburkholderia solisilvae</name>
    <dbReference type="NCBI Taxonomy" id="624376"/>
    <lineage>
        <taxon>Bacteria</taxon>
        <taxon>Pseudomonadati</taxon>
        <taxon>Pseudomonadota</taxon>
        <taxon>Betaproteobacteria</taxon>
        <taxon>Burkholderiales</taxon>
        <taxon>Burkholderiaceae</taxon>
        <taxon>Paraburkholderia</taxon>
    </lineage>
</organism>
<keyword evidence="2" id="KW-1003">Cell membrane</keyword>
<feature type="transmembrane region" description="Helical" evidence="8">
    <location>
        <begin position="15"/>
        <end position="37"/>
    </location>
</feature>
<feature type="transmembrane region" description="Helical" evidence="8">
    <location>
        <begin position="488"/>
        <end position="511"/>
    </location>
</feature>
<dbReference type="Pfam" id="PF12805">
    <property type="entry name" value="FUSC-like"/>
    <property type="match status" value="1"/>
</dbReference>
<feature type="region of interest" description="Disordered" evidence="7">
    <location>
        <begin position="615"/>
        <end position="709"/>
    </location>
</feature>
<keyword evidence="5 8" id="KW-0472">Membrane</keyword>
<dbReference type="Proteomes" id="UP000494329">
    <property type="component" value="Unassembled WGS sequence"/>
</dbReference>
<keyword evidence="12" id="KW-1185">Reference proteome</keyword>
<protein>
    <submittedName>
        <fullName evidence="11">Uncharacterized protein</fullName>
    </submittedName>
</protein>
<evidence type="ECO:0000256" key="3">
    <source>
        <dbReference type="ARBA" id="ARBA00022692"/>
    </source>
</evidence>
<keyword evidence="3 8" id="KW-0812">Transmembrane</keyword>
<name>A0A6J5EWJ0_9BURK</name>
<evidence type="ECO:0000256" key="7">
    <source>
        <dbReference type="SAM" id="MobiDB-lite"/>
    </source>
</evidence>
<dbReference type="InterPro" id="IPR049453">
    <property type="entry name" value="Memb_transporter_dom"/>
</dbReference>
<proteinExistence type="inferred from homology"/>
<dbReference type="InterPro" id="IPR032692">
    <property type="entry name" value="YccS_N"/>
</dbReference>
<feature type="domain" description="Integral membrane protein YccS N-terminal" evidence="9">
    <location>
        <begin position="69"/>
        <end position="348"/>
    </location>
</feature>
<dbReference type="EMBL" id="CADIKF010000065">
    <property type="protein sequence ID" value="CAB3769741.1"/>
    <property type="molecule type" value="Genomic_DNA"/>
</dbReference>
<evidence type="ECO:0000256" key="8">
    <source>
        <dbReference type="SAM" id="Phobius"/>
    </source>
</evidence>
<feature type="transmembrane region" description="Helical" evidence="8">
    <location>
        <begin position="91"/>
        <end position="110"/>
    </location>
</feature>
<evidence type="ECO:0000313" key="12">
    <source>
        <dbReference type="Proteomes" id="UP000494329"/>
    </source>
</evidence>
<dbReference type="GO" id="GO:0005886">
    <property type="term" value="C:plasma membrane"/>
    <property type="evidence" value="ECO:0007669"/>
    <property type="project" value="UniProtKB-SubCell"/>
</dbReference>
<sequence length="921" mass="99828">MRYSVEIKKFLYSQYFYGGLRIAVGVSLPAVLCLIVFHNRELGFTIATGALGACAVDMPGPLKYKHNEMLACSVIGFLSALATGLATFNVFSLWCTVVPLTFVLSLIVVYGNRWPQISFATLFMMTLTLEEHFTPLEALINASWILLGGLWYTYWSTFVSRWMVHRIEQQALAESVFACADYLLARADFYDLDNNLDECYRNLVAKQIAAVERQDAARDIVLRNLPKLKSGRLEQARVTLFNLFINTVDLHELFVGVHTDYPLVRTTFGGSDVLVFYRDLIRKAAADLEDIGLAVLQDRPPRGRINVKAELRAIEYELDQLRKHGVPAKRPEAYSAMSSSFRRLWSATRLIDRMRRSLADETSSTETELRIDQALARFVSSRRVPFRQIFSNLTMSSPSFRHALRVTIGVAVGFWLGRLLPLTNAYWIVMTVIIILKPGYSLTKQRNGQRIVGTAIGCAASIALMMFVKEPHILLVVMFASMVMSYSLLLFNYAASVVFTSSYVLLMFHLLAPGSMRIIGERAIDTAVGCAIAIAASHLFPYWEYRLMGKLVNSMIAATRQYLEASWWWGGKPAFAVAPAVVTEVAARAPRAAMMPAGTATEVVAGRADAVGGSMRGSASGDAHGGVSRTASGGGSGNTDGNTIANAVGNTVGNPPGNASGDTSGNASANAPANAPASAPASEPASASTTPAGKAGEEPVSNRSAELDTARADAKDELIATLAAATATAIPADQPTGPATNPRSGATAASTAAAAGALDRDYRYRLARKNVHVAFANLGQAFQRMMLEPKSAQKFVPELNDLLIRSHVLASEITAAAPLLRTASQTDRKSHQALQRGLSVVRENLEQAEAGSAPPADQADIVRQLNRELDSMVIDAEKAPESAGKPEAVNELKLLAHQCKQMLSASFQIRKDASVIRLPEN</sequence>